<dbReference type="EMBL" id="AFQF01002931">
    <property type="protein sequence ID" value="EGU77697.1"/>
    <property type="molecule type" value="Genomic_DNA"/>
</dbReference>
<feature type="compositionally biased region" description="Basic and acidic residues" evidence="1">
    <location>
        <begin position="1"/>
        <end position="17"/>
    </location>
</feature>
<feature type="region of interest" description="Disordered" evidence="1">
    <location>
        <begin position="1"/>
        <end position="25"/>
    </location>
</feature>
<sequence>MSSEKNDAYSVEHDEQPHLQVPMEDGTSTSAYAADTYGCHCSCSALQLTALGEL</sequence>
<accession>F9FZI4</accession>
<reference evidence="2" key="1">
    <citation type="journal article" date="2012" name="Mol. Plant Microbe Interact.">
        <title>A highly conserved effector in Fusarium oxysporum is required for full virulence on Arabidopsis.</title>
        <authorList>
            <person name="Thatcher L.F."/>
            <person name="Gardiner D.M."/>
            <person name="Kazan K."/>
            <person name="Manners J."/>
        </authorList>
    </citation>
    <scope>NUCLEOTIDE SEQUENCE [LARGE SCALE GENOMIC DNA]</scope>
    <source>
        <strain evidence="2">Fo5176</strain>
    </source>
</reference>
<gene>
    <name evidence="2" type="ORF">FOXB_11816</name>
</gene>
<evidence type="ECO:0000256" key="1">
    <source>
        <dbReference type="SAM" id="MobiDB-lite"/>
    </source>
</evidence>
<name>F9FZI4_FUSOF</name>
<comment type="caution">
    <text evidence="2">The sequence shown here is derived from an EMBL/GenBank/DDBJ whole genome shotgun (WGS) entry which is preliminary data.</text>
</comment>
<dbReference type="AlphaFoldDB" id="F9FZI4"/>
<protein>
    <submittedName>
        <fullName evidence="2">Uncharacterized protein</fullName>
    </submittedName>
</protein>
<proteinExistence type="predicted"/>
<organism evidence="2">
    <name type="scientific">Fusarium oxysporum (strain Fo5176)</name>
    <name type="common">Fusarium vascular wilt</name>
    <dbReference type="NCBI Taxonomy" id="660025"/>
    <lineage>
        <taxon>Eukaryota</taxon>
        <taxon>Fungi</taxon>
        <taxon>Dikarya</taxon>
        <taxon>Ascomycota</taxon>
        <taxon>Pezizomycotina</taxon>
        <taxon>Sordariomycetes</taxon>
        <taxon>Hypocreomycetidae</taxon>
        <taxon>Hypocreales</taxon>
        <taxon>Nectriaceae</taxon>
        <taxon>Fusarium</taxon>
        <taxon>Fusarium oxysporum species complex</taxon>
    </lineage>
</organism>
<evidence type="ECO:0000313" key="2">
    <source>
        <dbReference type="EMBL" id="EGU77697.1"/>
    </source>
</evidence>